<comment type="caution">
    <text evidence="2">The sequence shown here is derived from an EMBL/GenBank/DDBJ whole genome shotgun (WGS) entry which is preliminary data.</text>
</comment>
<dbReference type="EMBL" id="BKCJ010207068">
    <property type="protein sequence ID" value="GEY75997.1"/>
    <property type="molecule type" value="Genomic_DNA"/>
</dbReference>
<protein>
    <submittedName>
        <fullName evidence="2">Uncharacterized protein</fullName>
    </submittedName>
</protein>
<reference evidence="2" key="1">
    <citation type="journal article" date="2019" name="Sci. Rep.">
        <title>Draft genome of Tanacetum cinerariifolium, the natural source of mosquito coil.</title>
        <authorList>
            <person name="Yamashiro T."/>
            <person name="Shiraishi A."/>
            <person name="Satake H."/>
            <person name="Nakayama K."/>
        </authorList>
    </citation>
    <scope>NUCLEOTIDE SEQUENCE</scope>
</reference>
<organism evidence="2">
    <name type="scientific">Tanacetum cinerariifolium</name>
    <name type="common">Dalmatian daisy</name>
    <name type="synonym">Chrysanthemum cinerariifolium</name>
    <dbReference type="NCBI Taxonomy" id="118510"/>
    <lineage>
        <taxon>Eukaryota</taxon>
        <taxon>Viridiplantae</taxon>
        <taxon>Streptophyta</taxon>
        <taxon>Embryophyta</taxon>
        <taxon>Tracheophyta</taxon>
        <taxon>Spermatophyta</taxon>
        <taxon>Magnoliopsida</taxon>
        <taxon>eudicotyledons</taxon>
        <taxon>Gunneridae</taxon>
        <taxon>Pentapetalae</taxon>
        <taxon>asterids</taxon>
        <taxon>campanulids</taxon>
        <taxon>Asterales</taxon>
        <taxon>Asteraceae</taxon>
        <taxon>Asteroideae</taxon>
        <taxon>Anthemideae</taxon>
        <taxon>Anthemidinae</taxon>
        <taxon>Tanacetum</taxon>
    </lineage>
</organism>
<name>A0A699I0G5_TANCI</name>
<sequence length="320" mass="35231">MNTTLALLAKAFKVTTIPTNNNQKSSLIPRNSHIAQPGKNTSQDIKMQMVDDNVGNQVRNNAVQNDRNEVGQNVVQNQALAEGNSNAIDFSRGRSGIQSTQKEFEFMAVADAYEETKRVKVNCTLEDTLQKKNQSANVSKSANQKKHKENVKKSKKSGSKESLASPSKPRSFLRWLPTRRIFDLYGKITSSSNTESELDLLFEAKYDDHIGGQPSASLRTVPAAQAPQVLETPTTTTTIADSAPTPTNSSSQAINFLNTSHDVNELQTQQQHGHHQPTTIDDNVSNAMFNDNMFVNPFATPSTSAAESSSHNMCWELYLS</sequence>
<evidence type="ECO:0000313" key="2">
    <source>
        <dbReference type="EMBL" id="GEY75997.1"/>
    </source>
</evidence>
<accession>A0A699I0G5</accession>
<feature type="region of interest" description="Disordered" evidence="1">
    <location>
        <begin position="131"/>
        <end position="169"/>
    </location>
</feature>
<gene>
    <name evidence="2" type="ORF">Tci_447971</name>
</gene>
<dbReference type="AlphaFoldDB" id="A0A699I0G5"/>
<feature type="compositionally biased region" description="Polar residues" evidence="1">
    <location>
        <begin position="131"/>
        <end position="142"/>
    </location>
</feature>
<evidence type="ECO:0000256" key="1">
    <source>
        <dbReference type="SAM" id="MobiDB-lite"/>
    </source>
</evidence>
<feature type="compositionally biased region" description="Basic residues" evidence="1">
    <location>
        <begin position="143"/>
        <end position="157"/>
    </location>
</feature>
<proteinExistence type="predicted"/>